<evidence type="ECO:0000313" key="2">
    <source>
        <dbReference type="EMBL" id="CDU17997.1"/>
    </source>
</evidence>
<dbReference type="VEuPathDB" id="PlasmoDB:PY17X_0922500"/>
<feature type="compositionally biased region" description="Basic and acidic residues" evidence="1">
    <location>
        <begin position="221"/>
        <end position="251"/>
    </location>
</feature>
<feature type="region of interest" description="Disordered" evidence="1">
    <location>
        <begin position="133"/>
        <end position="153"/>
    </location>
</feature>
<feature type="compositionally biased region" description="Low complexity" evidence="1">
    <location>
        <begin position="14"/>
        <end position="25"/>
    </location>
</feature>
<name>A0A078K7W0_PLAYE</name>
<dbReference type="EMBL" id="LM993663">
    <property type="protein sequence ID" value="VTZ78414.1"/>
    <property type="molecule type" value="Genomic_DNA"/>
</dbReference>
<feature type="region of interest" description="Disordered" evidence="1">
    <location>
        <begin position="1"/>
        <end position="43"/>
    </location>
</feature>
<dbReference type="EMBL" id="LK934637">
    <property type="protein sequence ID" value="CDU17997.1"/>
    <property type="molecule type" value="Genomic_DNA"/>
</dbReference>
<evidence type="ECO:0000313" key="3">
    <source>
        <dbReference type="EMBL" id="VTZ78414.1"/>
    </source>
</evidence>
<dbReference type="AlphaFoldDB" id="A0A078K7W0"/>
<dbReference type="VEuPathDB" id="PlasmoDB:PY02161"/>
<reference evidence="3" key="2">
    <citation type="submission" date="2014-05" db="EMBL/GenBank/DDBJ databases">
        <authorList>
            <person name="Aslett M.A."/>
            <person name="De Silva N."/>
        </authorList>
    </citation>
    <scope>NUCLEOTIDE SEQUENCE</scope>
    <source>
        <strain evidence="3">17X</strain>
    </source>
</reference>
<reference evidence="3" key="4">
    <citation type="submission" date="2019-05" db="EMBL/GenBank/DDBJ databases">
        <authorList>
            <consortium name="Pathogen Informatics"/>
        </authorList>
    </citation>
    <scope>NUCLEOTIDE SEQUENCE</scope>
    <source>
        <strain evidence="3">17X</strain>
    </source>
</reference>
<dbReference type="GeneID" id="3807329"/>
<dbReference type="OrthoDB" id="386413at2759"/>
<feature type="region of interest" description="Disordered" evidence="1">
    <location>
        <begin position="93"/>
        <end position="119"/>
    </location>
</feature>
<proteinExistence type="predicted"/>
<gene>
    <name evidence="3" type="ORF">PY17X_0922500</name>
    <name evidence="2" type="ORF">PYYM_0921900</name>
</gene>
<protein>
    <submittedName>
        <fullName evidence="2">Uncharacterized protein</fullName>
    </submittedName>
</protein>
<feature type="compositionally biased region" description="Basic residues" evidence="1">
    <location>
        <begin position="136"/>
        <end position="147"/>
    </location>
</feature>
<feature type="compositionally biased region" description="Basic and acidic residues" evidence="1">
    <location>
        <begin position="102"/>
        <end position="115"/>
    </location>
</feature>
<accession>A0A078K7W0</accession>
<dbReference type="VEuPathDB" id="PlasmoDB:PYYM_0921900"/>
<organism evidence="2 5">
    <name type="scientific">Plasmodium yoelii</name>
    <dbReference type="NCBI Taxonomy" id="5861"/>
    <lineage>
        <taxon>Eukaryota</taxon>
        <taxon>Sar</taxon>
        <taxon>Alveolata</taxon>
        <taxon>Apicomplexa</taxon>
        <taxon>Aconoidasida</taxon>
        <taxon>Haemosporida</taxon>
        <taxon>Plasmodiidae</taxon>
        <taxon>Plasmodium</taxon>
        <taxon>Plasmodium (Vinckeia)</taxon>
    </lineage>
</organism>
<dbReference type="VEuPathDB" id="PlasmoDB:Py17XNL_000900245"/>
<reference evidence="4 5" key="1">
    <citation type="journal article" date="2014" name="BMC Biol.">
        <title>A comprehensive evaluation of rodent malaria parasite genomes and gene expression.</title>
        <authorList>
            <person name="Otto T.D."/>
            <person name="Bohme U."/>
            <person name="Jackson A.P."/>
            <person name="Hunt M."/>
            <person name="Franke-Fayard B."/>
            <person name="Hoeijmakers W.A."/>
            <person name="Religa A.A."/>
            <person name="Robertson L."/>
            <person name="Sanders M."/>
            <person name="Ogun S.A."/>
            <person name="Cunningham D."/>
            <person name="Erhart A."/>
            <person name="Billker O."/>
            <person name="Khan S.M."/>
            <person name="Stunnenberg H.G."/>
            <person name="Langhorne J."/>
            <person name="Holder A.A."/>
            <person name="Waters A.P."/>
            <person name="Newbold C.I."/>
            <person name="Pain A."/>
            <person name="Berriman M."/>
            <person name="Janse C.J."/>
        </authorList>
    </citation>
    <scope>NUCLEOTIDE SEQUENCE [LARGE SCALE GENOMIC DNA]</scope>
    <source>
        <strain evidence="3 4">17X</strain>
        <strain evidence="2 5">YM</strain>
    </source>
</reference>
<dbReference type="Proteomes" id="UP000072904">
    <property type="component" value="Chromosome 9"/>
</dbReference>
<dbReference type="RefSeq" id="XP_022812191.1">
    <property type="nucleotide sequence ID" value="XM_022955990.1"/>
</dbReference>
<sequence>MWDLINYNIGGNVENNENSENSENNENNEKKKDDQSVNQNESTNIDLVGNAVDITNTLYEQVRNNNTAFWSMLGYEENSNQVDQNIPNQEEEGYTETMQDEGENKKEKDFERIDDTQNDSIEEMERILEENAKAKIEKKKKHKKKTEKKSSKNRLDTKDIFESDNEINKSPFFSDISSYADYCTSDDGNKKKNKNDKITLPVNKKEGKSNDENFNMINGKTKRDYPNYKNGVKENQNEYNYSEKEDNHSDNSEQNTTSAPDTVPNDWFFSKIKEIIEPNINQETLNQLITNNYNSFSEANTGIYDLIDKIIRTNNNTYDNSQNSMSIINKQSYHGNIYDHYNSMDVSPNDNYNFINYSIYCINKELSANVETEAINMMKIYAHTFNKYKKDINYKDDLYKDLLNEAEEQSTIILKNNRKKRIYKIDFFNLANMNSENYNNIVESQNVQTPKIKLEDIFKISVN</sequence>
<feature type="region of interest" description="Disordered" evidence="1">
    <location>
        <begin position="185"/>
        <end position="263"/>
    </location>
</feature>
<dbReference type="Proteomes" id="UP000072874">
    <property type="component" value="Chromosome 9"/>
</dbReference>
<evidence type="ECO:0000313" key="5">
    <source>
        <dbReference type="Proteomes" id="UP000072904"/>
    </source>
</evidence>
<evidence type="ECO:0000256" key="1">
    <source>
        <dbReference type="SAM" id="MobiDB-lite"/>
    </source>
</evidence>
<evidence type="ECO:0000313" key="4">
    <source>
        <dbReference type="Proteomes" id="UP000072874"/>
    </source>
</evidence>
<reference evidence="2" key="3">
    <citation type="submission" date="2014-05" db="EMBL/GenBank/DDBJ databases">
        <authorList>
            <person name="Aslett A.Martin."/>
            <person name="De Silva Nishadi"/>
        </authorList>
    </citation>
    <scope>NUCLEOTIDE SEQUENCE</scope>
    <source>
        <strain evidence="2">YM</strain>
    </source>
</reference>
<dbReference type="OMA" id="INYSIYC"/>
<dbReference type="KEGG" id="pyo:PY17X_0922500"/>